<proteinExistence type="predicted"/>
<organism evidence="2 3">
    <name type="scientific">Candidatus Phocaeicola faecigallinarum</name>
    <dbReference type="NCBI Taxonomy" id="2838732"/>
    <lineage>
        <taxon>Bacteria</taxon>
        <taxon>Pseudomonadati</taxon>
        <taxon>Bacteroidota</taxon>
        <taxon>Bacteroidia</taxon>
        <taxon>Bacteroidales</taxon>
        <taxon>Bacteroidaceae</taxon>
        <taxon>Phocaeicola</taxon>
    </lineage>
</organism>
<keyword evidence="1" id="KW-0732">Signal</keyword>
<evidence type="ECO:0000313" key="3">
    <source>
        <dbReference type="Proteomes" id="UP000783796"/>
    </source>
</evidence>
<reference evidence="2" key="1">
    <citation type="journal article" date="2021" name="PeerJ">
        <title>Extensive microbial diversity within the chicken gut microbiome revealed by metagenomics and culture.</title>
        <authorList>
            <person name="Gilroy R."/>
            <person name="Ravi A."/>
            <person name="Getino M."/>
            <person name="Pursley I."/>
            <person name="Horton D.L."/>
            <person name="Alikhan N.F."/>
            <person name="Baker D."/>
            <person name="Gharbi K."/>
            <person name="Hall N."/>
            <person name="Watson M."/>
            <person name="Adriaenssens E.M."/>
            <person name="Foster-Nyarko E."/>
            <person name="Jarju S."/>
            <person name="Secka A."/>
            <person name="Antonio M."/>
            <person name="Oren A."/>
            <person name="Chaudhuri R.R."/>
            <person name="La Ragione R."/>
            <person name="Hildebrand F."/>
            <person name="Pallen M.J."/>
        </authorList>
    </citation>
    <scope>NUCLEOTIDE SEQUENCE</scope>
    <source>
        <strain evidence="2">G4-2901</strain>
    </source>
</reference>
<gene>
    <name evidence="2" type="ORF">H9777_07535</name>
</gene>
<dbReference type="AlphaFoldDB" id="A0A948TC36"/>
<evidence type="ECO:0000256" key="1">
    <source>
        <dbReference type="SAM" id="SignalP"/>
    </source>
</evidence>
<feature type="signal peptide" evidence="1">
    <location>
        <begin position="1"/>
        <end position="19"/>
    </location>
</feature>
<name>A0A948TC36_9BACT</name>
<sequence>MNRFIIIITLFFACLAVQAQEKKECMSKEQFRERQKQYFVEKAGLTEDEAAKFFPLYFELQDKKFSYNKEMWGKMHKIKESNNVSDAEYSRITEDLIKTRQTIDELELEYLRKYKKVLSPKKIYFIQRAEMKFSRELLKGAGKHRK</sequence>
<evidence type="ECO:0000313" key="2">
    <source>
        <dbReference type="EMBL" id="MBU3838150.1"/>
    </source>
</evidence>
<feature type="chain" id="PRO_5037154173" description="Periplasmic heavy metal sensor" evidence="1">
    <location>
        <begin position="20"/>
        <end position="146"/>
    </location>
</feature>
<reference evidence="2" key="2">
    <citation type="submission" date="2021-04" db="EMBL/GenBank/DDBJ databases">
        <authorList>
            <person name="Gilroy R."/>
        </authorList>
    </citation>
    <scope>NUCLEOTIDE SEQUENCE</scope>
    <source>
        <strain evidence="2">G4-2901</strain>
    </source>
</reference>
<evidence type="ECO:0008006" key="4">
    <source>
        <dbReference type="Google" id="ProtNLM"/>
    </source>
</evidence>
<dbReference type="EMBL" id="JAHLFW010000065">
    <property type="protein sequence ID" value="MBU3838150.1"/>
    <property type="molecule type" value="Genomic_DNA"/>
</dbReference>
<comment type="caution">
    <text evidence="2">The sequence shown here is derived from an EMBL/GenBank/DDBJ whole genome shotgun (WGS) entry which is preliminary data.</text>
</comment>
<dbReference type="Proteomes" id="UP000783796">
    <property type="component" value="Unassembled WGS sequence"/>
</dbReference>
<protein>
    <recommendedName>
        <fullName evidence="4">Periplasmic heavy metal sensor</fullName>
    </recommendedName>
</protein>
<accession>A0A948TC36</accession>